<sequence length="52" mass="5541">MTGNNCIEVAADHRGIAIRESSDPHAVLTTDPTALRAFLRGVKEGHFHLSAG</sequence>
<dbReference type="Pfam" id="PF04149">
    <property type="entry name" value="DUF397"/>
    <property type="match status" value="1"/>
</dbReference>
<evidence type="ECO:0000259" key="1">
    <source>
        <dbReference type="Pfam" id="PF04149"/>
    </source>
</evidence>
<dbReference type="Proteomes" id="UP001054854">
    <property type="component" value="Unassembled WGS sequence"/>
</dbReference>
<dbReference type="RefSeq" id="WP_236258667.1">
    <property type="nucleotide sequence ID" value="NZ_BNEK01000005.1"/>
</dbReference>
<dbReference type="EMBL" id="BNEK01000005">
    <property type="protein sequence ID" value="GHJ31582.1"/>
    <property type="molecule type" value="Genomic_DNA"/>
</dbReference>
<accession>A0ABQ3U7J9</accession>
<protein>
    <recommendedName>
        <fullName evidence="1">DUF397 domain-containing protein</fullName>
    </recommendedName>
</protein>
<organism evidence="2 3">
    <name type="scientific">Streptomyces hygroscopicus</name>
    <dbReference type="NCBI Taxonomy" id="1912"/>
    <lineage>
        <taxon>Bacteria</taxon>
        <taxon>Bacillati</taxon>
        <taxon>Actinomycetota</taxon>
        <taxon>Actinomycetes</taxon>
        <taxon>Kitasatosporales</taxon>
        <taxon>Streptomycetaceae</taxon>
        <taxon>Streptomyces</taxon>
        <taxon>Streptomyces violaceusniger group</taxon>
    </lineage>
</organism>
<gene>
    <name evidence="2" type="ORF">TPA0910_60150</name>
</gene>
<comment type="caution">
    <text evidence="2">The sequence shown here is derived from an EMBL/GenBank/DDBJ whole genome shotgun (WGS) entry which is preliminary data.</text>
</comment>
<evidence type="ECO:0000313" key="2">
    <source>
        <dbReference type="EMBL" id="GHJ31582.1"/>
    </source>
</evidence>
<name>A0ABQ3U7J9_STRHY</name>
<feature type="domain" description="DUF397" evidence="1">
    <location>
        <begin position="3"/>
        <end position="43"/>
    </location>
</feature>
<proteinExistence type="predicted"/>
<evidence type="ECO:0000313" key="3">
    <source>
        <dbReference type="Proteomes" id="UP001054854"/>
    </source>
</evidence>
<keyword evidence="3" id="KW-1185">Reference proteome</keyword>
<dbReference type="InterPro" id="IPR007278">
    <property type="entry name" value="DUF397"/>
</dbReference>
<reference evidence="2" key="1">
    <citation type="submission" date="2024-05" db="EMBL/GenBank/DDBJ databases">
        <title>Whole genome shotgun sequence of Streptomyces hygroscopicus NBRC 113678.</title>
        <authorList>
            <person name="Komaki H."/>
            <person name="Tamura T."/>
        </authorList>
    </citation>
    <scope>NUCLEOTIDE SEQUENCE</scope>
    <source>
        <strain evidence="2">N11-34</strain>
    </source>
</reference>